<accession>A0A1M6RW53</accession>
<sequence>MKNGGMTFSLNLTIIQHKTGIEIQKEIIYNPPSNTLNEKFSKSVNIFFARANFFSNEAFHKGTSFQNGEALHNVNFSKW</sequence>
<evidence type="ECO:0000313" key="4">
    <source>
        <dbReference type="Proteomes" id="UP000190449"/>
    </source>
</evidence>
<evidence type="ECO:0000313" key="1">
    <source>
        <dbReference type="EMBL" id="SHK36660.1"/>
    </source>
</evidence>
<name>A0A1M6RW53_9BACT</name>
<dbReference type="AlphaFoldDB" id="A0A1M6RW53"/>
<dbReference type="Proteomes" id="UP000184275">
    <property type="component" value="Unassembled WGS sequence"/>
</dbReference>
<reference evidence="2 4" key="3">
    <citation type="submission" date="2017-02" db="EMBL/GenBank/DDBJ databases">
        <authorList>
            <person name="Peterson S.W."/>
        </authorList>
    </citation>
    <scope>NUCLEOTIDE SEQUENCE [LARGE SCALE GENOMIC DNA]</scope>
    <source>
        <strain evidence="2 4">ATCC 43854</strain>
    </source>
</reference>
<proteinExistence type="predicted"/>
<evidence type="ECO:0000313" key="2">
    <source>
        <dbReference type="EMBL" id="SJZ95411.1"/>
    </source>
</evidence>
<organism evidence="1 3">
    <name type="scientific">Fibrobacter intestinalis</name>
    <dbReference type="NCBI Taxonomy" id="28122"/>
    <lineage>
        <taxon>Bacteria</taxon>
        <taxon>Pseudomonadati</taxon>
        <taxon>Fibrobacterota</taxon>
        <taxon>Fibrobacteria</taxon>
        <taxon>Fibrobacterales</taxon>
        <taxon>Fibrobacteraceae</taxon>
        <taxon>Fibrobacter</taxon>
    </lineage>
</organism>
<dbReference type="Proteomes" id="UP000190449">
    <property type="component" value="Unassembled WGS sequence"/>
</dbReference>
<protein>
    <submittedName>
        <fullName evidence="1">Uncharacterized protein</fullName>
    </submittedName>
</protein>
<dbReference type="EMBL" id="FRAW01000004">
    <property type="protein sequence ID" value="SHK36660.1"/>
    <property type="molecule type" value="Genomic_DNA"/>
</dbReference>
<gene>
    <name evidence="2" type="ORF">SAMN02745108_02060</name>
    <name evidence="1" type="ORF">SAMN05720469_104131</name>
</gene>
<evidence type="ECO:0000313" key="3">
    <source>
        <dbReference type="Proteomes" id="UP000184275"/>
    </source>
</evidence>
<reference evidence="3" key="1">
    <citation type="submission" date="2016-11" db="EMBL/GenBank/DDBJ databases">
        <authorList>
            <person name="Varghese N."/>
            <person name="Submissions S."/>
        </authorList>
    </citation>
    <scope>NUCLEOTIDE SEQUENCE [LARGE SCALE GENOMIC DNA]</scope>
    <source>
        <strain evidence="3">UWOS</strain>
    </source>
</reference>
<dbReference type="EMBL" id="FUWU01000038">
    <property type="protein sequence ID" value="SJZ95411.1"/>
    <property type="molecule type" value="Genomic_DNA"/>
</dbReference>
<accession>A0A1T4PW02</accession>
<reference evidence="1" key="2">
    <citation type="submission" date="2016-11" db="EMBL/GenBank/DDBJ databases">
        <authorList>
            <person name="Jaros S."/>
            <person name="Januszkiewicz K."/>
            <person name="Wedrychowicz H."/>
        </authorList>
    </citation>
    <scope>NUCLEOTIDE SEQUENCE [LARGE SCALE GENOMIC DNA]</scope>
    <source>
        <strain evidence="1">UWOS</strain>
    </source>
</reference>
<keyword evidence="3" id="KW-1185">Reference proteome</keyword>